<comment type="caution">
    <text evidence="2">The sequence shown here is derived from an EMBL/GenBank/DDBJ whole genome shotgun (WGS) entry which is preliminary data.</text>
</comment>
<dbReference type="EMBL" id="RJVU01026577">
    <property type="protein sequence ID" value="ROL49678.1"/>
    <property type="molecule type" value="Genomic_DNA"/>
</dbReference>
<evidence type="ECO:0000313" key="2">
    <source>
        <dbReference type="EMBL" id="ROL49678.1"/>
    </source>
</evidence>
<name>A0A3N0YVE2_ANAGA</name>
<protein>
    <submittedName>
        <fullName evidence="2">Uncharacterized protein</fullName>
    </submittedName>
</protein>
<keyword evidence="1" id="KW-0175">Coiled coil</keyword>
<proteinExistence type="predicted"/>
<sequence length="142" mass="17189">MKHRGGGVGALETSCRCRERHGLEWRSPGRLHEPRRVRGLGRPRRCPKPTHMCGAHMYPSHGMEWACGLKRALDWLERTLDWLERLARRLRLERLERLARRLRLERLARRRRLERLARRRRLERLARRRRLEGIGVQETRDL</sequence>
<evidence type="ECO:0000313" key="3">
    <source>
        <dbReference type="Proteomes" id="UP000281406"/>
    </source>
</evidence>
<dbReference type="AlphaFoldDB" id="A0A3N0YVE2"/>
<organism evidence="2 3">
    <name type="scientific">Anabarilius grahami</name>
    <name type="common">Kanglang fish</name>
    <name type="synonym">Barilius grahami</name>
    <dbReference type="NCBI Taxonomy" id="495550"/>
    <lineage>
        <taxon>Eukaryota</taxon>
        <taxon>Metazoa</taxon>
        <taxon>Chordata</taxon>
        <taxon>Craniata</taxon>
        <taxon>Vertebrata</taxon>
        <taxon>Euteleostomi</taxon>
        <taxon>Actinopterygii</taxon>
        <taxon>Neopterygii</taxon>
        <taxon>Teleostei</taxon>
        <taxon>Ostariophysi</taxon>
        <taxon>Cypriniformes</taxon>
        <taxon>Xenocyprididae</taxon>
        <taxon>Xenocypridinae</taxon>
        <taxon>Xenocypridinae incertae sedis</taxon>
        <taxon>Anabarilius</taxon>
    </lineage>
</organism>
<keyword evidence="3" id="KW-1185">Reference proteome</keyword>
<accession>A0A3N0YVE2</accession>
<gene>
    <name evidence="2" type="ORF">DPX16_16004</name>
</gene>
<dbReference type="Proteomes" id="UP000281406">
    <property type="component" value="Unassembled WGS sequence"/>
</dbReference>
<evidence type="ECO:0000256" key="1">
    <source>
        <dbReference type="SAM" id="Coils"/>
    </source>
</evidence>
<feature type="coiled-coil region" evidence="1">
    <location>
        <begin position="73"/>
        <end position="112"/>
    </location>
</feature>
<reference evidence="2 3" key="1">
    <citation type="submission" date="2018-10" db="EMBL/GenBank/DDBJ databases">
        <title>Genome assembly for a Yunnan-Guizhou Plateau 3E fish, Anabarilius grahami (Regan), and its evolutionary and genetic applications.</title>
        <authorList>
            <person name="Jiang W."/>
        </authorList>
    </citation>
    <scope>NUCLEOTIDE SEQUENCE [LARGE SCALE GENOMIC DNA]</scope>
    <source>
        <strain evidence="2">AG-KIZ</strain>
        <tissue evidence="2">Muscle</tissue>
    </source>
</reference>